<gene>
    <name evidence="1" type="ORF">Amon02_000716500</name>
</gene>
<name>A0ACB5TBQ6_AMBMO</name>
<proteinExistence type="predicted"/>
<dbReference type="EMBL" id="BSXS01005867">
    <property type="protein sequence ID" value="GME84872.1"/>
    <property type="molecule type" value="Genomic_DNA"/>
</dbReference>
<dbReference type="Proteomes" id="UP001165064">
    <property type="component" value="Unassembled WGS sequence"/>
</dbReference>
<evidence type="ECO:0000313" key="1">
    <source>
        <dbReference type="EMBL" id="GME84872.1"/>
    </source>
</evidence>
<comment type="caution">
    <text evidence="1">The sequence shown here is derived from an EMBL/GenBank/DDBJ whole genome shotgun (WGS) entry which is preliminary data.</text>
</comment>
<organism evidence="1 2">
    <name type="scientific">Ambrosiozyma monospora</name>
    <name type="common">Yeast</name>
    <name type="synonym">Endomycopsis monosporus</name>
    <dbReference type="NCBI Taxonomy" id="43982"/>
    <lineage>
        <taxon>Eukaryota</taxon>
        <taxon>Fungi</taxon>
        <taxon>Dikarya</taxon>
        <taxon>Ascomycota</taxon>
        <taxon>Saccharomycotina</taxon>
        <taxon>Pichiomycetes</taxon>
        <taxon>Pichiales</taxon>
        <taxon>Pichiaceae</taxon>
        <taxon>Ambrosiozyma</taxon>
    </lineage>
</organism>
<protein>
    <submittedName>
        <fullName evidence="1">Unnamed protein product</fullName>
    </submittedName>
</protein>
<evidence type="ECO:0000313" key="2">
    <source>
        <dbReference type="Proteomes" id="UP001165064"/>
    </source>
</evidence>
<reference evidence="1" key="1">
    <citation type="submission" date="2023-04" db="EMBL/GenBank/DDBJ databases">
        <title>Ambrosiozyma monospora NBRC 10751.</title>
        <authorList>
            <person name="Ichikawa N."/>
            <person name="Sato H."/>
            <person name="Tonouchi N."/>
        </authorList>
    </citation>
    <scope>NUCLEOTIDE SEQUENCE</scope>
    <source>
        <strain evidence="1">NBRC 10751</strain>
    </source>
</reference>
<accession>A0ACB5TBQ6</accession>
<sequence>MDQMQSSYFSPSTSPNSINSNQHYLLNYTFDNSNNGYSNNSFSNRKSATSPSASIRAALSNAGSQSQSHSQSNPRSASTTSAASATSDDSNGGTRRPSYQEEDEGIILYRPNSGMSNQVLSKLDRRYTNNSINLASAAAAATTSTAAACSTVHSNLDELMSLKSDDGQDQDGDDETGLVPLTGSVSVCSAKDFIDFRSRELLMGHQNHQIHHSASRTQSRLNLNSGVGVDGVSQHGAGAASVTTASSSAHTVV</sequence>
<keyword evidence="2" id="KW-1185">Reference proteome</keyword>